<dbReference type="GO" id="GO:0051536">
    <property type="term" value="F:iron-sulfur cluster binding"/>
    <property type="evidence" value="ECO:0007669"/>
    <property type="project" value="UniProtKB-KW"/>
</dbReference>
<keyword evidence="3" id="KW-0411">Iron-sulfur</keyword>
<reference evidence="5 6" key="1">
    <citation type="submission" date="2015-06" db="EMBL/GenBank/DDBJ databases">
        <title>Draft genome sequence of beer spoilage bacterium Megasphaera cerevisiae type strain 20462.</title>
        <authorList>
            <person name="Kutumbaka K."/>
            <person name="Pasmowitz J."/>
            <person name="Mategko J."/>
            <person name="Reyes D."/>
            <person name="Friedrich A."/>
            <person name="Han S."/>
            <person name="Martens-Habbena W."/>
            <person name="Neal-McKinney J."/>
            <person name="Janagama H.K."/>
            <person name="Nadala C."/>
            <person name="Samadpour M."/>
        </authorList>
    </citation>
    <scope>NUCLEOTIDE SEQUENCE [LARGE SCALE GENOMIC DNA]</scope>
    <source>
        <strain evidence="5 6">DSM 20462</strain>
    </source>
</reference>
<dbReference type="Gene3D" id="3.30.70.20">
    <property type="match status" value="1"/>
</dbReference>
<dbReference type="InterPro" id="IPR017900">
    <property type="entry name" value="4Fe4S_Fe_S_CS"/>
</dbReference>
<gene>
    <name evidence="5" type="ORF">AB840_13100</name>
</gene>
<feature type="domain" description="4Fe-4S ferredoxin-type" evidence="4">
    <location>
        <begin position="39"/>
        <end position="69"/>
    </location>
</feature>
<dbReference type="RefSeq" id="WP_048515296.1">
    <property type="nucleotide sequence ID" value="NZ_FUXD01000034.1"/>
</dbReference>
<evidence type="ECO:0000256" key="3">
    <source>
        <dbReference type="ARBA" id="ARBA00023014"/>
    </source>
</evidence>
<dbReference type="SUPFAM" id="SSF54862">
    <property type="entry name" value="4Fe-4S ferredoxins"/>
    <property type="match status" value="1"/>
</dbReference>
<dbReference type="Pfam" id="PF12838">
    <property type="entry name" value="Fer4_7"/>
    <property type="match status" value="1"/>
</dbReference>
<evidence type="ECO:0000256" key="1">
    <source>
        <dbReference type="ARBA" id="ARBA00022723"/>
    </source>
</evidence>
<protein>
    <recommendedName>
        <fullName evidence="4">4Fe-4S ferredoxin-type domain-containing protein</fullName>
    </recommendedName>
</protein>
<dbReference type="PROSITE" id="PS51379">
    <property type="entry name" value="4FE4S_FER_2"/>
    <property type="match status" value="2"/>
</dbReference>
<dbReference type="Pfam" id="PF04432">
    <property type="entry name" value="FrhB_FdhB_C"/>
    <property type="match status" value="1"/>
</dbReference>
<dbReference type="PROSITE" id="PS00198">
    <property type="entry name" value="4FE4S_FER_1"/>
    <property type="match status" value="1"/>
</dbReference>
<dbReference type="EMBL" id="LEKT01000059">
    <property type="protein sequence ID" value="KMO85526.1"/>
    <property type="molecule type" value="Genomic_DNA"/>
</dbReference>
<keyword evidence="6" id="KW-1185">Reference proteome</keyword>
<evidence type="ECO:0000313" key="5">
    <source>
        <dbReference type="EMBL" id="KMO85526.1"/>
    </source>
</evidence>
<dbReference type="PATRIC" id="fig|1122219.3.peg.2716"/>
<dbReference type="Proteomes" id="UP000036503">
    <property type="component" value="Unassembled WGS sequence"/>
</dbReference>
<dbReference type="InterPro" id="IPR052977">
    <property type="entry name" value="Polyferredoxin-like_ET"/>
</dbReference>
<name>A0A0J6ZL16_9FIRM</name>
<sequence>MKIEYLLHEGKQNCTGCMACVNSCSNKCISIQTDIEGFWYPVINHHSCIQCGKCDSSCPISSTINDQKEKSIIYAAINLNDSIRYSSSSGGIFQLLAEKILANGGIVVGAMFNEKWEVVHGCVEHVDELYKLRGSKYVQSCIRDTYRLTKEYLQLGRKVLFSGTPCQIAGLKQYLKKEYTNLVTVDLICHGVPSPLVWKKYVALRSNGKKISRIFFRNKNLSWERFLLEFSFENSSKYLMPLDKDLYLKGFLSNLYLRPSCYSCHFKGIQRKSDITLADFWGIDEILPDMNDHKGTSLVFVHTAKGRKVFSEIQDKANVKQVDLSLDEITRYNSSMVQSVGCNPKRKRFFKELSENKLPIDILIDKYTKVDISTRIYRDVRRKAASISILKKVYKKIF</sequence>
<dbReference type="AlphaFoldDB" id="A0A0J6ZL16"/>
<evidence type="ECO:0000259" key="4">
    <source>
        <dbReference type="PROSITE" id="PS51379"/>
    </source>
</evidence>
<dbReference type="OrthoDB" id="430408at2"/>
<organism evidence="5 6">
    <name type="scientific">Megasphaera cerevisiae DSM 20462</name>
    <dbReference type="NCBI Taxonomy" id="1122219"/>
    <lineage>
        <taxon>Bacteria</taxon>
        <taxon>Bacillati</taxon>
        <taxon>Bacillota</taxon>
        <taxon>Negativicutes</taxon>
        <taxon>Veillonellales</taxon>
        <taxon>Veillonellaceae</taxon>
        <taxon>Megasphaera</taxon>
    </lineage>
</organism>
<dbReference type="GO" id="GO:0046872">
    <property type="term" value="F:metal ion binding"/>
    <property type="evidence" value="ECO:0007669"/>
    <property type="project" value="UniProtKB-KW"/>
</dbReference>
<dbReference type="InterPro" id="IPR017896">
    <property type="entry name" value="4Fe4S_Fe-S-bd"/>
</dbReference>
<evidence type="ECO:0000313" key="6">
    <source>
        <dbReference type="Proteomes" id="UP000036503"/>
    </source>
</evidence>
<dbReference type="PANTHER" id="PTHR43193:SF2">
    <property type="entry name" value="POLYFERREDOXIN PROTEIN FWDF"/>
    <property type="match status" value="1"/>
</dbReference>
<comment type="caution">
    <text evidence="5">The sequence shown here is derived from an EMBL/GenBank/DDBJ whole genome shotgun (WGS) entry which is preliminary data.</text>
</comment>
<dbReference type="InParanoid" id="A0A0J6ZL16"/>
<accession>A0A0J6ZL16</accession>
<dbReference type="InterPro" id="IPR007525">
    <property type="entry name" value="FrhB_FdhB_C"/>
</dbReference>
<dbReference type="PANTHER" id="PTHR43193">
    <property type="match status" value="1"/>
</dbReference>
<evidence type="ECO:0000256" key="2">
    <source>
        <dbReference type="ARBA" id="ARBA00023004"/>
    </source>
</evidence>
<feature type="domain" description="4Fe-4S ferredoxin-type" evidence="4">
    <location>
        <begin position="3"/>
        <end position="34"/>
    </location>
</feature>
<keyword evidence="2" id="KW-0408">Iron</keyword>
<keyword evidence="1" id="KW-0479">Metal-binding</keyword>
<proteinExistence type="predicted"/>